<organism evidence="2 4">
    <name type="scientific">Brassica cretica</name>
    <name type="common">Mustard</name>
    <dbReference type="NCBI Taxonomy" id="69181"/>
    <lineage>
        <taxon>Eukaryota</taxon>
        <taxon>Viridiplantae</taxon>
        <taxon>Streptophyta</taxon>
        <taxon>Embryophyta</taxon>
        <taxon>Tracheophyta</taxon>
        <taxon>Spermatophyta</taxon>
        <taxon>Magnoliopsida</taxon>
        <taxon>eudicotyledons</taxon>
        <taxon>Gunneridae</taxon>
        <taxon>Pentapetalae</taxon>
        <taxon>rosids</taxon>
        <taxon>malvids</taxon>
        <taxon>Brassicales</taxon>
        <taxon>Brassicaceae</taxon>
        <taxon>Brassiceae</taxon>
        <taxon>Brassica</taxon>
    </lineage>
</organism>
<accession>A0A8S9I9B2</accession>
<keyword evidence="1" id="KW-1133">Transmembrane helix</keyword>
<evidence type="ECO:0000313" key="3">
    <source>
        <dbReference type="EMBL" id="KAF2604284.1"/>
    </source>
</evidence>
<dbReference type="AlphaFoldDB" id="A0A8S9I9B2"/>
<dbReference type="EMBL" id="QGKY02000094">
    <property type="protein sequence ID" value="KAF2604284.1"/>
    <property type="molecule type" value="Genomic_DNA"/>
</dbReference>
<name>A0A8S9I9B2_BRACR</name>
<dbReference type="Proteomes" id="UP000712281">
    <property type="component" value="Unassembled WGS sequence"/>
</dbReference>
<sequence>MAKVKGASHTLFVSATSAPRHGTPATSLATSPVISVAAPIDLRWSNRDYLIPLSCLRFLSGVRAFIFLTAAIF</sequence>
<gene>
    <name evidence="2" type="ORF">F2Q68_00026690</name>
    <name evidence="3" type="ORF">F2Q70_00027154</name>
</gene>
<evidence type="ECO:0000313" key="4">
    <source>
        <dbReference type="Proteomes" id="UP000712281"/>
    </source>
</evidence>
<evidence type="ECO:0000256" key="1">
    <source>
        <dbReference type="SAM" id="Phobius"/>
    </source>
</evidence>
<keyword evidence="1" id="KW-0812">Transmembrane</keyword>
<dbReference type="EMBL" id="QGKW02001911">
    <property type="protein sequence ID" value="KAF2565947.1"/>
    <property type="molecule type" value="Genomic_DNA"/>
</dbReference>
<comment type="caution">
    <text evidence="2">The sequence shown here is derived from an EMBL/GenBank/DDBJ whole genome shotgun (WGS) entry which is preliminary data.</text>
</comment>
<evidence type="ECO:0000313" key="2">
    <source>
        <dbReference type="EMBL" id="KAF2565947.1"/>
    </source>
</evidence>
<protein>
    <submittedName>
        <fullName evidence="2">Uncharacterized protein</fullName>
    </submittedName>
</protein>
<keyword evidence="1" id="KW-0472">Membrane</keyword>
<feature type="transmembrane region" description="Helical" evidence="1">
    <location>
        <begin position="49"/>
        <end position="72"/>
    </location>
</feature>
<reference evidence="2" key="1">
    <citation type="submission" date="2019-12" db="EMBL/GenBank/DDBJ databases">
        <title>Genome sequencing and annotation of Brassica cretica.</title>
        <authorList>
            <person name="Studholme D.J."/>
            <person name="Sarris P.F."/>
        </authorList>
    </citation>
    <scope>NUCLEOTIDE SEQUENCE</scope>
    <source>
        <strain evidence="2">PFS-001/15</strain>
        <strain evidence="3">PFS-102/07</strain>
        <tissue evidence="2">Leaf</tissue>
    </source>
</reference>
<proteinExistence type="predicted"/>